<comment type="caution">
    <text evidence="1">The sequence shown here is derived from an EMBL/GenBank/DDBJ whole genome shotgun (WGS) entry which is preliminary data.</text>
</comment>
<protein>
    <submittedName>
        <fullName evidence="1">Uncharacterized protein</fullName>
    </submittedName>
</protein>
<dbReference type="EMBL" id="MRWQ01000021">
    <property type="protein sequence ID" value="OKL35500.1"/>
    <property type="molecule type" value="Genomic_DNA"/>
</dbReference>
<name>A0A1Q5NZQ0_9BACI</name>
<accession>A0A1Q5NZQ0</accession>
<evidence type="ECO:0000313" key="1">
    <source>
        <dbReference type="EMBL" id="OKL35500.1"/>
    </source>
</evidence>
<dbReference type="Proteomes" id="UP000186524">
    <property type="component" value="Unassembled WGS sequence"/>
</dbReference>
<organism evidence="1 2">
    <name type="scientific">Domibacillus mangrovi</name>
    <dbReference type="NCBI Taxonomy" id="1714354"/>
    <lineage>
        <taxon>Bacteria</taxon>
        <taxon>Bacillati</taxon>
        <taxon>Bacillota</taxon>
        <taxon>Bacilli</taxon>
        <taxon>Bacillales</taxon>
        <taxon>Bacillaceae</taxon>
        <taxon>Domibacillus</taxon>
    </lineage>
</organism>
<evidence type="ECO:0000313" key="2">
    <source>
        <dbReference type="Proteomes" id="UP000186524"/>
    </source>
</evidence>
<dbReference type="AlphaFoldDB" id="A0A1Q5NZQ0"/>
<gene>
    <name evidence="1" type="ORF">BLL40_15195</name>
</gene>
<sequence>MFLLDKEYNTIKLFHERSYNLLSEEFVLINLSSKQTLFLYSFIKVNSIISIKLYFKATSAFISSTF</sequence>
<reference evidence="1 2" key="1">
    <citation type="submission" date="2016-12" db="EMBL/GenBank/DDBJ databases">
        <title>Domibacillus sp. SAOS 44 whole genome sequencing.</title>
        <authorList>
            <person name="Verma A."/>
            <person name="Krishnamurthi S."/>
        </authorList>
    </citation>
    <scope>NUCLEOTIDE SEQUENCE [LARGE SCALE GENOMIC DNA]</scope>
    <source>
        <strain evidence="1 2">SAOS 44</strain>
    </source>
</reference>
<keyword evidence="2" id="KW-1185">Reference proteome</keyword>
<proteinExistence type="predicted"/>